<dbReference type="PANTHER" id="PTHR47168">
    <property type="entry name" value="RING ZINC FINGER DOMAIN SUPERFAMILY PROTEIN-RELATED"/>
    <property type="match status" value="1"/>
</dbReference>
<evidence type="ECO:0000256" key="3">
    <source>
        <dbReference type="ARBA" id="ARBA00004906"/>
    </source>
</evidence>
<dbReference type="GO" id="GO:0008270">
    <property type="term" value="F:zinc ion binding"/>
    <property type="evidence" value="ECO:0007669"/>
    <property type="project" value="UniProtKB-KW"/>
</dbReference>
<dbReference type="STRING" id="13616.ENSMODP00000001365"/>
<evidence type="ECO:0000256" key="14">
    <source>
        <dbReference type="ARBA" id="ARBA00023180"/>
    </source>
</evidence>
<dbReference type="Pfam" id="PF02225">
    <property type="entry name" value="PA"/>
    <property type="match status" value="1"/>
</dbReference>
<evidence type="ECO:0000256" key="19">
    <source>
        <dbReference type="ARBA" id="ARBA00081944"/>
    </source>
</evidence>
<keyword evidence="14" id="KW-0325">Glycoprotein</keyword>
<keyword evidence="9 20" id="KW-0863">Zinc-finger</keyword>
<dbReference type="eggNOG" id="KOG4628">
    <property type="taxonomic scope" value="Eukaryota"/>
</dbReference>
<dbReference type="Proteomes" id="UP000002280">
    <property type="component" value="Chromosome 3"/>
</dbReference>
<dbReference type="RefSeq" id="XP_001375947.2">
    <property type="nucleotide sequence ID" value="XM_001375910.4"/>
</dbReference>
<dbReference type="GO" id="GO:0006511">
    <property type="term" value="P:ubiquitin-dependent protein catabolic process"/>
    <property type="evidence" value="ECO:0000318"/>
    <property type="project" value="GO_Central"/>
</dbReference>
<evidence type="ECO:0000256" key="16">
    <source>
        <dbReference type="ARBA" id="ARBA00061883"/>
    </source>
</evidence>
<feature type="domain" description="RING-type" evidence="23">
    <location>
        <begin position="242"/>
        <end position="285"/>
    </location>
</feature>
<dbReference type="GO" id="GO:0005737">
    <property type="term" value="C:cytoplasm"/>
    <property type="evidence" value="ECO:0000318"/>
    <property type="project" value="GO_Central"/>
</dbReference>
<protein>
    <recommendedName>
        <fullName evidence="17">E3 ubiquitin-protein ligase ZNRF4</fullName>
        <ecNumber evidence="4">2.3.2.27</ecNumber>
    </recommendedName>
    <alternativeName>
        <fullName evidence="18">RING-type E3 ubiquitin transferase ZNRF4</fullName>
    </alternativeName>
    <alternativeName>
        <fullName evidence="19">Zinc/RING finger protein 4</fullName>
    </alternativeName>
</protein>
<dbReference type="InterPro" id="IPR046450">
    <property type="entry name" value="PA_dom_sf"/>
</dbReference>
<evidence type="ECO:0000256" key="6">
    <source>
        <dbReference type="ARBA" id="ARBA00022692"/>
    </source>
</evidence>
<dbReference type="KEGG" id="mdo:100024804"/>
<gene>
    <name evidence="24" type="primary">ZNRF4</name>
</gene>
<dbReference type="SUPFAM" id="SSF52025">
    <property type="entry name" value="PA domain"/>
    <property type="match status" value="1"/>
</dbReference>
<reference evidence="24 25" key="1">
    <citation type="journal article" date="2007" name="Nature">
        <title>Genome of the marsupial Monodelphis domestica reveals innovation in non-coding sequences.</title>
        <authorList>
            <person name="Mikkelsen T.S."/>
            <person name="Wakefield M.J."/>
            <person name="Aken B."/>
            <person name="Amemiya C.T."/>
            <person name="Chang J.L."/>
            <person name="Duke S."/>
            <person name="Garber M."/>
            <person name="Gentles A.J."/>
            <person name="Goodstadt L."/>
            <person name="Heger A."/>
            <person name="Jurka J."/>
            <person name="Kamal M."/>
            <person name="Mauceli E."/>
            <person name="Searle S.M."/>
            <person name="Sharpe T."/>
            <person name="Baker M.L."/>
            <person name="Batzer M.A."/>
            <person name="Benos P.V."/>
            <person name="Belov K."/>
            <person name="Clamp M."/>
            <person name="Cook A."/>
            <person name="Cuff J."/>
            <person name="Das R."/>
            <person name="Davidow L."/>
            <person name="Deakin J.E."/>
            <person name="Fazzari M.J."/>
            <person name="Glass J.L."/>
            <person name="Grabherr M."/>
            <person name="Greally J.M."/>
            <person name="Gu W."/>
            <person name="Hore T.A."/>
            <person name="Huttley G.A."/>
            <person name="Kleber M."/>
            <person name="Jirtle R.L."/>
            <person name="Koina E."/>
            <person name="Lee J.T."/>
            <person name="Mahony S."/>
            <person name="Marra M.A."/>
            <person name="Miller R.D."/>
            <person name="Nicholls R.D."/>
            <person name="Oda M."/>
            <person name="Papenfuss A.T."/>
            <person name="Parra Z.E."/>
            <person name="Pollock D.D."/>
            <person name="Ray D.A."/>
            <person name="Schein J.E."/>
            <person name="Speed T.P."/>
            <person name="Thompson K."/>
            <person name="VandeBerg J.L."/>
            <person name="Wade C.M."/>
            <person name="Walker J.A."/>
            <person name="Waters P.D."/>
            <person name="Webber C."/>
            <person name="Weidman J.R."/>
            <person name="Xie X."/>
            <person name="Zody M.C."/>
            <person name="Baldwin J."/>
            <person name="Abdouelleil A."/>
            <person name="Abdulkadir J."/>
            <person name="Abebe A."/>
            <person name="Abera B."/>
            <person name="Abreu J."/>
            <person name="Acer S.C."/>
            <person name="Aftuck L."/>
            <person name="Alexander A."/>
            <person name="An P."/>
            <person name="Anderson E."/>
            <person name="Anderson S."/>
            <person name="Arachi H."/>
            <person name="Azer M."/>
            <person name="Bachantsang P."/>
            <person name="Barry A."/>
            <person name="Bayul T."/>
            <person name="Berlin A."/>
            <person name="Bessette D."/>
            <person name="Bloom T."/>
            <person name="Bloom T."/>
            <person name="Boguslavskiy L."/>
            <person name="Bonnet C."/>
            <person name="Boukhgalter B."/>
            <person name="Bourzgui I."/>
            <person name="Brown A."/>
            <person name="Cahill P."/>
            <person name="Channer S."/>
            <person name="Cheshatsang Y."/>
            <person name="Chuda L."/>
            <person name="Citroen M."/>
            <person name="Collymore A."/>
            <person name="Cooke P."/>
            <person name="Costello M."/>
            <person name="D'Aco K."/>
            <person name="Daza R."/>
            <person name="De Haan G."/>
            <person name="DeGray S."/>
            <person name="DeMaso C."/>
            <person name="Dhargay N."/>
            <person name="Dooley K."/>
            <person name="Dooley E."/>
            <person name="Doricent M."/>
            <person name="Dorje P."/>
            <person name="Dorjee K."/>
            <person name="Dupes A."/>
            <person name="Elong R."/>
            <person name="Falk J."/>
            <person name="Farina A."/>
            <person name="Faro S."/>
            <person name="Ferguson D."/>
            <person name="Fisher S."/>
            <person name="Foley C.D."/>
            <person name="Franke A."/>
            <person name="Friedrich D."/>
            <person name="Gadbois L."/>
            <person name="Gearin G."/>
            <person name="Gearin C.R."/>
            <person name="Giannoukos G."/>
            <person name="Goode T."/>
            <person name="Graham J."/>
            <person name="Grandbois E."/>
            <person name="Grewal S."/>
            <person name="Gyaltsen K."/>
            <person name="Hafez N."/>
            <person name="Hagos B."/>
            <person name="Hall J."/>
            <person name="Henson C."/>
            <person name="Hollinger A."/>
            <person name="Honan T."/>
            <person name="Huard M.D."/>
            <person name="Hughes L."/>
            <person name="Hurhula B."/>
            <person name="Husby M.E."/>
            <person name="Kamat A."/>
            <person name="Kanga B."/>
            <person name="Kashin S."/>
            <person name="Khazanovich D."/>
            <person name="Kisner P."/>
            <person name="Lance K."/>
            <person name="Lara M."/>
            <person name="Lee W."/>
            <person name="Lennon N."/>
            <person name="Letendre F."/>
            <person name="LeVine R."/>
            <person name="Lipovsky A."/>
            <person name="Liu X."/>
            <person name="Liu J."/>
            <person name="Liu S."/>
            <person name="Lokyitsang T."/>
            <person name="Lokyitsang Y."/>
            <person name="Lubonja R."/>
            <person name="Lui A."/>
            <person name="MacDonald P."/>
            <person name="Magnisalis V."/>
            <person name="Maru K."/>
            <person name="Matthews C."/>
            <person name="McCusker W."/>
            <person name="McDonough S."/>
            <person name="Mehta T."/>
            <person name="Meldrim J."/>
            <person name="Meneus L."/>
            <person name="Mihai O."/>
            <person name="Mihalev A."/>
            <person name="Mihova T."/>
            <person name="Mittelman R."/>
            <person name="Mlenga V."/>
            <person name="Montmayeur A."/>
            <person name="Mulrain L."/>
            <person name="Navidi A."/>
            <person name="Naylor J."/>
            <person name="Negash T."/>
            <person name="Nguyen T."/>
            <person name="Nguyen N."/>
            <person name="Nicol R."/>
            <person name="Norbu C."/>
            <person name="Norbu N."/>
            <person name="Novod N."/>
            <person name="O'Neill B."/>
            <person name="Osman S."/>
            <person name="Markiewicz E."/>
            <person name="Oyono O.L."/>
            <person name="Patti C."/>
            <person name="Phunkhang P."/>
            <person name="Pierre F."/>
            <person name="Priest M."/>
            <person name="Raghuraman S."/>
            <person name="Rege F."/>
            <person name="Reyes R."/>
            <person name="Rise C."/>
            <person name="Rogov P."/>
            <person name="Ross K."/>
            <person name="Ryan E."/>
            <person name="Settipalli S."/>
            <person name="Shea T."/>
            <person name="Sherpa N."/>
            <person name="Shi L."/>
            <person name="Shih D."/>
            <person name="Sparrow T."/>
            <person name="Spaulding J."/>
            <person name="Stalker J."/>
            <person name="Stange-Thomann N."/>
            <person name="Stavropoulos S."/>
            <person name="Stone C."/>
            <person name="Strader C."/>
            <person name="Tesfaye S."/>
            <person name="Thomson T."/>
            <person name="Thoulutsang Y."/>
            <person name="Thoulutsang D."/>
            <person name="Topham K."/>
            <person name="Topping I."/>
            <person name="Tsamla T."/>
            <person name="Vassiliev H."/>
            <person name="Vo A."/>
            <person name="Wangchuk T."/>
            <person name="Wangdi T."/>
            <person name="Weiand M."/>
            <person name="Wilkinson J."/>
            <person name="Wilson A."/>
            <person name="Yadav S."/>
            <person name="Young G."/>
            <person name="Yu Q."/>
            <person name="Zembek L."/>
            <person name="Zhong D."/>
            <person name="Zimmer A."/>
            <person name="Zwirko Z."/>
            <person name="Jaffe D.B."/>
            <person name="Alvarez P."/>
            <person name="Brockman W."/>
            <person name="Butler J."/>
            <person name="Chin C."/>
            <person name="Gnerre S."/>
            <person name="MacCallum I."/>
            <person name="Graves J.A."/>
            <person name="Ponting C.P."/>
            <person name="Breen M."/>
            <person name="Samollow P.B."/>
            <person name="Lander E.S."/>
            <person name="Lindblad-Toh K."/>
        </authorList>
    </citation>
    <scope>NUCLEOTIDE SEQUENCE [LARGE SCALE GENOMIC DNA]</scope>
</reference>
<dbReference type="GeneTree" id="ENSGT00940000163061"/>
<keyword evidence="25" id="KW-1185">Reference proteome</keyword>
<dbReference type="InterPro" id="IPR001841">
    <property type="entry name" value="Znf_RING"/>
</dbReference>
<comment type="function">
    <text evidence="15">E3 ubiquitin-protein ligase that acts as a negative regulator of NOD2 signaling by mediating ubiquitination and degradation of RIPK2. Also catalyzes ubiquitination and proteasomal degradation of CANX within the endoplasmic reticulum. Could have a role in spermatogenesis.</text>
</comment>
<dbReference type="InterPro" id="IPR051653">
    <property type="entry name" value="E3_ligase_sorting_rcpt"/>
</dbReference>
<dbReference type="OrthoDB" id="8062037at2759"/>
<dbReference type="SMART" id="SM00184">
    <property type="entry name" value="RING"/>
    <property type="match status" value="1"/>
</dbReference>
<dbReference type="FunFam" id="3.30.40.10:FF:000501">
    <property type="entry name" value="E3 ubiquitin-protein ligase ZNRF4"/>
    <property type="match status" value="1"/>
</dbReference>
<dbReference type="Gene3D" id="3.50.30.30">
    <property type="match status" value="1"/>
</dbReference>
<dbReference type="GO" id="GO:0005789">
    <property type="term" value="C:endoplasmic reticulum membrane"/>
    <property type="evidence" value="ECO:0007669"/>
    <property type="project" value="UniProtKB-SubCell"/>
</dbReference>
<reference evidence="24" key="3">
    <citation type="submission" date="2025-09" db="UniProtKB">
        <authorList>
            <consortium name="Ensembl"/>
        </authorList>
    </citation>
    <scope>IDENTIFICATION</scope>
</reference>
<dbReference type="FunCoup" id="F7D4D2">
    <property type="interactions" value="36"/>
</dbReference>
<feature type="chain" id="PRO_5023865814" description="E3 ubiquitin-protein ligase ZNRF4" evidence="22">
    <location>
        <begin position="32"/>
        <end position="353"/>
    </location>
</feature>
<evidence type="ECO:0000256" key="20">
    <source>
        <dbReference type="PROSITE-ProRule" id="PRU00175"/>
    </source>
</evidence>
<evidence type="ECO:0000256" key="1">
    <source>
        <dbReference type="ARBA" id="ARBA00000900"/>
    </source>
</evidence>
<evidence type="ECO:0000256" key="9">
    <source>
        <dbReference type="ARBA" id="ARBA00022771"/>
    </source>
</evidence>
<keyword evidence="6" id="KW-0812">Transmembrane</keyword>
<keyword evidence="13" id="KW-0472">Membrane</keyword>
<dbReference type="OMA" id="WFSQAPR"/>
<keyword evidence="10" id="KW-0256">Endoplasmic reticulum</keyword>
<dbReference type="Gene3D" id="3.30.40.10">
    <property type="entry name" value="Zinc/RING finger domain, C3HC4 (zinc finger)"/>
    <property type="match status" value="1"/>
</dbReference>
<evidence type="ECO:0000313" key="25">
    <source>
        <dbReference type="Proteomes" id="UP000002280"/>
    </source>
</evidence>
<dbReference type="Bgee" id="ENSMODG00000001148">
    <property type="expression patterns" value="Expressed in testis and 4 other cell types or tissues"/>
</dbReference>
<dbReference type="Pfam" id="PF17123">
    <property type="entry name" value="zf-RING_11"/>
    <property type="match status" value="1"/>
</dbReference>
<keyword evidence="8 22" id="KW-0732">Signal</keyword>
<dbReference type="HOGENOM" id="CLU_035275_1_1_1"/>
<comment type="subunit">
    <text evidence="16">Interacts with CANX.</text>
</comment>
<dbReference type="InParanoid" id="F7D4D2"/>
<reference evidence="24" key="2">
    <citation type="submission" date="2025-08" db="UniProtKB">
        <authorList>
            <consortium name="Ensembl"/>
        </authorList>
    </citation>
    <scope>IDENTIFICATION</scope>
</reference>
<keyword evidence="12" id="KW-1133">Transmembrane helix</keyword>
<comment type="catalytic activity">
    <reaction evidence="1">
        <text>S-ubiquitinyl-[E2 ubiquitin-conjugating enzyme]-L-cysteine + [acceptor protein]-L-lysine = [E2 ubiquitin-conjugating enzyme]-L-cysteine + N(6)-ubiquitinyl-[acceptor protein]-L-lysine.</text>
        <dbReference type="EC" id="2.3.2.27"/>
    </reaction>
</comment>
<evidence type="ECO:0000256" key="2">
    <source>
        <dbReference type="ARBA" id="ARBA00004115"/>
    </source>
</evidence>
<keyword evidence="11" id="KW-0862">Zinc</keyword>
<evidence type="ECO:0000256" key="18">
    <source>
        <dbReference type="ARBA" id="ARBA00077175"/>
    </source>
</evidence>
<dbReference type="GO" id="GO:0045786">
    <property type="term" value="P:negative regulation of cell cycle"/>
    <property type="evidence" value="ECO:0000318"/>
    <property type="project" value="GO_Central"/>
</dbReference>
<evidence type="ECO:0000256" key="10">
    <source>
        <dbReference type="ARBA" id="ARBA00022824"/>
    </source>
</evidence>
<dbReference type="InterPro" id="IPR044744">
    <property type="entry name" value="ZNRF4/RNF13/RNF167_PA"/>
</dbReference>
<name>F7D4D2_MONDO</name>
<evidence type="ECO:0000313" key="24">
    <source>
        <dbReference type="Ensembl" id="ENSMODP00000001365.3"/>
    </source>
</evidence>
<proteinExistence type="predicted"/>
<dbReference type="FunFam" id="3.50.30.30:FF:000013">
    <property type="entry name" value="E3 ubiquitin-protein ligase RNF167"/>
    <property type="match status" value="1"/>
</dbReference>
<dbReference type="InterPro" id="IPR013083">
    <property type="entry name" value="Znf_RING/FYVE/PHD"/>
</dbReference>
<organism evidence="24 25">
    <name type="scientific">Monodelphis domestica</name>
    <name type="common">Gray short-tailed opossum</name>
    <dbReference type="NCBI Taxonomy" id="13616"/>
    <lineage>
        <taxon>Eukaryota</taxon>
        <taxon>Metazoa</taxon>
        <taxon>Chordata</taxon>
        <taxon>Craniata</taxon>
        <taxon>Vertebrata</taxon>
        <taxon>Euteleostomi</taxon>
        <taxon>Mammalia</taxon>
        <taxon>Metatheria</taxon>
        <taxon>Didelphimorphia</taxon>
        <taxon>Didelphidae</taxon>
        <taxon>Monodelphis</taxon>
    </lineage>
</organism>
<evidence type="ECO:0000256" key="12">
    <source>
        <dbReference type="ARBA" id="ARBA00022989"/>
    </source>
</evidence>
<evidence type="ECO:0000256" key="17">
    <source>
        <dbReference type="ARBA" id="ARBA00069170"/>
    </source>
</evidence>
<comment type="subcellular location">
    <subcellularLocation>
        <location evidence="2">Endoplasmic reticulum membrane</location>
        <topology evidence="2">Single-pass type I membrane protein</topology>
    </subcellularLocation>
</comment>
<evidence type="ECO:0000256" key="4">
    <source>
        <dbReference type="ARBA" id="ARBA00012483"/>
    </source>
</evidence>
<dbReference type="Ensembl" id="ENSMODT00000001393.3">
    <property type="protein sequence ID" value="ENSMODP00000001365.3"/>
    <property type="gene ID" value="ENSMODG00000001148.3"/>
</dbReference>
<evidence type="ECO:0000259" key="23">
    <source>
        <dbReference type="PROSITE" id="PS50089"/>
    </source>
</evidence>
<comment type="pathway">
    <text evidence="3">Protein modification; protein ubiquitination.</text>
</comment>
<evidence type="ECO:0000256" key="5">
    <source>
        <dbReference type="ARBA" id="ARBA00022679"/>
    </source>
</evidence>
<dbReference type="GeneID" id="100024804"/>
<evidence type="ECO:0000256" key="7">
    <source>
        <dbReference type="ARBA" id="ARBA00022723"/>
    </source>
</evidence>
<evidence type="ECO:0000256" key="15">
    <source>
        <dbReference type="ARBA" id="ARBA00054912"/>
    </source>
</evidence>
<keyword evidence="5" id="KW-0808">Transferase</keyword>
<dbReference type="PROSITE" id="PS50089">
    <property type="entry name" value="ZF_RING_2"/>
    <property type="match status" value="1"/>
</dbReference>
<keyword evidence="7" id="KW-0479">Metal-binding</keyword>
<evidence type="ECO:0000256" key="13">
    <source>
        <dbReference type="ARBA" id="ARBA00023136"/>
    </source>
</evidence>
<feature type="compositionally biased region" description="Basic and acidic residues" evidence="21">
    <location>
        <begin position="335"/>
        <end position="353"/>
    </location>
</feature>
<evidence type="ECO:0000256" key="11">
    <source>
        <dbReference type="ARBA" id="ARBA00022833"/>
    </source>
</evidence>
<dbReference type="GO" id="GO:1902532">
    <property type="term" value="P:negative regulation of intracellular signal transduction"/>
    <property type="evidence" value="ECO:0007669"/>
    <property type="project" value="UniProtKB-ARBA"/>
</dbReference>
<dbReference type="CTD" id="148066"/>
<dbReference type="GO" id="GO:0061630">
    <property type="term" value="F:ubiquitin protein ligase activity"/>
    <property type="evidence" value="ECO:0000318"/>
    <property type="project" value="GO_Central"/>
</dbReference>
<dbReference type="SUPFAM" id="SSF57850">
    <property type="entry name" value="RING/U-box"/>
    <property type="match status" value="1"/>
</dbReference>
<sequence length="353" mass="39563">MGAARMWGTAFHSPMPVAFLFLLLELPSSRALVRAVANDNASVVDFSDAPALFGAPLSKDGVRGYLIEAQPPNACQPIESPTLSNHSLGSIALVRRFDCTFDLKVLHAQQAGYKAVIVHNVHSNDLVNMVHVYDDIRQQIEIPSVFVSEATSKDLRVILCGNKGAHVLLLPNLRQYPEVDCHPALSISWVLGRMMTLLIVTLIITRKVWLYCWQWREQSIVTKTPSRKKTHMRPFPRQNDVCAICLDEYEEGDQLRVLPCTHMYHYKCINPWFSQALCRSCPVCKQPVIGAEEGSDSNPDSLSEDESTRSQLNQWATEMLTLVRQVTPDTHSSSHRGEDSEAEGEPQRESSEP</sequence>
<evidence type="ECO:0000256" key="8">
    <source>
        <dbReference type="ARBA" id="ARBA00022729"/>
    </source>
</evidence>
<dbReference type="CDD" id="cd02123">
    <property type="entry name" value="PA_C_RZF_like"/>
    <property type="match status" value="1"/>
</dbReference>
<accession>F7D4D2</accession>
<dbReference type="PANTHER" id="PTHR47168:SF1">
    <property type="entry name" value="OS02G0798600 PROTEIN"/>
    <property type="match status" value="1"/>
</dbReference>
<evidence type="ECO:0000256" key="22">
    <source>
        <dbReference type="SAM" id="SignalP"/>
    </source>
</evidence>
<dbReference type="AlphaFoldDB" id="F7D4D2"/>
<feature type="signal peptide" evidence="22">
    <location>
        <begin position="1"/>
        <end position="31"/>
    </location>
</feature>
<dbReference type="InterPro" id="IPR003137">
    <property type="entry name" value="PA_domain"/>
</dbReference>
<dbReference type="EC" id="2.3.2.27" evidence="4"/>
<evidence type="ECO:0000256" key="21">
    <source>
        <dbReference type="SAM" id="MobiDB-lite"/>
    </source>
</evidence>
<feature type="region of interest" description="Disordered" evidence="21">
    <location>
        <begin position="292"/>
        <end position="353"/>
    </location>
</feature>